<protein>
    <submittedName>
        <fullName evidence="19">TonB-dependent receptor</fullName>
    </submittedName>
</protein>
<comment type="subcellular location">
    <subcellularLocation>
        <location evidence="1 12">Cell outer membrane</location>
        <topology evidence="1 12">Multi-pass membrane protein</topology>
    </subcellularLocation>
</comment>
<dbReference type="GO" id="GO:0015344">
    <property type="term" value="F:siderophore uptake transmembrane transporter activity"/>
    <property type="evidence" value="ECO:0007669"/>
    <property type="project" value="TreeGrafter"/>
</dbReference>
<evidence type="ECO:0000256" key="5">
    <source>
        <dbReference type="ARBA" id="ARBA00022692"/>
    </source>
</evidence>
<dbReference type="InterPro" id="IPR010916">
    <property type="entry name" value="TonB_box_CS"/>
</dbReference>
<evidence type="ECO:0000256" key="8">
    <source>
        <dbReference type="ARBA" id="ARBA00023077"/>
    </source>
</evidence>
<evidence type="ECO:0000259" key="18">
    <source>
        <dbReference type="Pfam" id="PF07715"/>
    </source>
</evidence>
<name>A0A7G5EJ92_9BURK</name>
<dbReference type="Gene3D" id="2.40.170.20">
    <property type="entry name" value="TonB-dependent receptor, beta-barrel domain"/>
    <property type="match status" value="1"/>
</dbReference>
<dbReference type="InterPro" id="IPR039426">
    <property type="entry name" value="TonB-dep_rcpt-like"/>
</dbReference>
<evidence type="ECO:0000256" key="15">
    <source>
        <dbReference type="SAM" id="MobiDB-lite"/>
    </source>
</evidence>
<dbReference type="PANTHER" id="PTHR30069:SF53">
    <property type="entry name" value="COLICIN I RECEPTOR-RELATED"/>
    <property type="match status" value="1"/>
</dbReference>
<dbReference type="InterPro" id="IPR037066">
    <property type="entry name" value="Plug_dom_sf"/>
</dbReference>
<keyword evidence="6 16" id="KW-0732">Signal</keyword>
<evidence type="ECO:0000313" key="19">
    <source>
        <dbReference type="EMBL" id="QMV74067.1"/>
    </source>
</evidence>
<dbReference type="KEGG" id="cpis:HS961_15155"/>
<dbReference type="GO" id="GO:0044718">
    <property type="term" value="P:siderophore transmembrane transport"/>
    <property type="evidence" value="ECO:0007669"/>
    <property type="project" value="TreeGrafter"/>
</dbReference>
<keyword evidence="4 12" id="KW-1134">Transmembrane beta strand</keyword>
<keyword evidence="8 13" id="KW-0798">TonB box</keyword>
<gene>
    <name evidence="19" type="ORF">HS961_15155</name>
</gene>
<evidence type="ECO:0000256" key="10">
    <source>
        <dbReference type="ARBA" id="ARBA00023170"/>
    </source>
</evidence>
<evidence type="ECO:0000259" key="17">
    <source>
        <dbReference type="Pfam" id="PF00593"/>
    </source>
</evidence>
<evidence type="ECO:0000256" key="1">
    <source>
        <dbReference type="ARBA" id="ARBA00004571"/>
    </source>
</evidence>
<keyword evidence="7" id="KW-0406">Ion transport</keyword>
<evidence type="ECO:0000256" key="13">
    <source>
        <dbReference type="PROSITE-ProRule" id="PRU10143"/>
    </source>
</evidence>
<dbReference type="PROSITE" id="PS52016">
    <property type="entry name" value="TONB_DEPENDENT_REC_3"/>
    <property type="match status" value="1"/>
</dbReference>
<keyword evidence="11 12" id="KW-0998">Cell outer membrane</keyword>
<keyword evidence="3 12" id="KW-0813">Transport</keyword>
<evidence type="ECO:0000256" key="12">
    <source>
        <dbReference type="PROSITE-ProRule" id="PRU01360"/>
    </source>
</evidence>
<feature type="signal peptide" evidence="16">
    <location>
        <begin position="1"/>
        <end position="27"/>
    </location>
</feature>
<keyword evidence="10 19" id="KW-0675">Receptor</keyword>
<dbReference type="InterPro" id="IPR036942">
    <property type="entry name" value="Beta-barrel_TonB_sf"/>
</dbReference>
<dbReference type="InterPro" id="IPR000531">
    <property type="entry name" value="Beta-barrel_TonB"/>
</dbReference>
<dbReference type="EMBL" id="CP058554">
    <property type="protein sequence ID" value="QMV74067.1"/>
    <property type="molecule type" value="Genomic_DNA"/>
</dbReference>
<keyword evidence="9 12" id="KW-0472">Membrane</keyword>
<evidence type="ECO:0000256" key="14">
    <source>
        <dbReference type="RuleBase" id="RU003357"/>
    </source>
</evidence>
<evidence type="ECO:0000256" key="16">
    <source>
        <dbReference type="SAM" id="SignalP"/>
    </source>
</evidence>
<evidence type="ECO:0000256" key="7">
    <source>
        <dbReference type="ARBA" id="ARBA00023065"/>
    </source>
</evidence>
<dbReference type="InterPro" id="IPR012910">
    <property type="entry name" value="Plug_dom"/>
</dbReference>
<evidence type="ECO:0000256" key="2">
    <source>
        <dbReference type="ARBA" id="ARBA00009810"/>
    </source>
</evidence>
<evidence type="ECO:0000256" key="6">
    <source>
        <dbReference type="ARBA" id="ARBA00022729"/>
    </source>
</evidence>
<evidence type="ECO:0000256" key="11">
    <source>
        <dbReference type="ARBA" id="ARBA00023237"/>
    </source>
</evidence>
<reference evidence="19 20" key="1">
    <citation type="journal article" date="2020" name="G3 (Bethesda)">
        <title>CeMbio - The Caenorhabditis elegans Microbiome Resource.</title>
        <authorList>
            <person name="Dirksen P."/>
            <person name="Assie A."/>
            <person name="Zimmermann J."/>
            <person name="Zhang F."/>
            <person name="Tietje A.M."/>
            <person name="Marsh S.A."/>
            <person name="Felix M.A."/>
            <person name="Shapira M."/>
            <person name="Kaleta C."/>
            <person name="Schulenburg H."/>
            <person name="Samuel B."/>
        </authorList>
    </citation>
    <scope>NUCLEOTIDE SEQUENCE [LARGE SCALE GENOMIC DNA]</scope>
    <source>
        <strain evidence="19 20">BIGb0172</strain>
    </source>
</reference>
<keyword evidence="20" id="KW-1185">Reference proteome</keyword>
<dbReference type="SUPFAM" id="SSF56935">
    <property type="entry name" value="Porins"/>
    <property type="match status" value="1"/>
</dbReference>
<feature type="region of interest" description="Disordered" evidence="15">
    <location>
        <begin position="271"/>
        <end position="302"/>
    </location>
</feature>
<feature type="chain" id="PRO_5028930691" evidence="16">
    <location>
        <begin position="28"/>
        <end position="711"/>
    </location>
</feature>
<feature type="domain" description="TonB-dependent receptor plug" evidence="18">
    <location>
        <begin position="51"/>
        <end position="160"/>
    </location>
</feature>
<dbReference type="Proteomes" id="UP000515240">
    <property type="component" value="Chromosome"/>
</dbReference>
<dbReference type="AlphaFoldDB" id="A0A7G5EJ92"/>
<accession>A0A7G5EJ92</accession>
<dbReference type="PANTHER" id="PTHR30069">
    <property type="entry name" value="TONB-DEPENDENT OUTER MEMBRANE RECEPTOR"/>
    <property type="match status" value="1"/>
</dbReference>
<feature type="compositionally biased region" description="Low complexity" evidence="15">
    <location>
        <begin position="271"/>
        <end position="282"/>
    </location>
</feature>
<evidence type="ECO:0000256" key="4">
    <source>
        <dbReference type="ARBA" id="ARBA00022452"/>
    </source>
</evidence>
<dbReference type="RefSeq" id="WP_182323360.1">
    <property type="nucleotide sequence ID" value="NZ_CP058554.1"/>
</dbReference>
<dbReference type="CDD" id="cd01347">
    <property type="entry name" value="ligand_gated_channel"/>
    <property type="match status" value="1"/>
</dbReference>
<dbReference type="Pfam" id="PF07715">
    <property type="entry name" value="Plug"/>
    <property type="match status" value="1"/>
</dbReference>
<evidence type="ECO:0000313" key="20">
    <source>
        <dbReference type="Proteomes" id="UP000515240"/>
    </source>
</evidence>
<proteinExistence type="inferred from homology"/>
<feature type="short sequence motif" description="TonB box" evidence="13">
    <location>
        <begin position="39"/>
        <end position="45"/>
    </location>
</feature>
<sequence>MSHPAASFPLLPIALAAGLCLASAASAQSNAETGTTLDTITVTAAATATAVKDAPASLTVLTAEDIQRVPATDLNEVLRRVPGLTQATTPDGGTSIQIRGLPQQYTLILVDGVRVGSSSETFDRYTRNELNWIAPEAIERIEVVRGPMSSLYGSDAMGGVINIITKKGGDKWGGQVSAGAEVNPESIRGNDYTGGFNISGPLGNGFKLRLNGQQTYRQADSGLDDGTTAFRWGGGREGAKRQSLGARLDWDINDSHKLSLDVQRAEWKTLGGPSPSTSNPGGFAAAATTRGPSNMERESTSLTHQGKYSFGTSKLSLSHSKYSNETTAPRIENGQFVPVPGGTATQTYSTHSVSEDLILDGSVTMPLQWGFDQMLTVGAQWQRQELDNPNSVGSVANEAGVVGLSYKQAKSQALFVEDQIFLRDNLTLTLGLRGDRHDDYGSHISPRAYLVYHPTPAWTLRGGYSEGFRAPNLRQSNENFVSQSQGAGCGFAGYTGGGCSIRGNSDLKPETSQNWELGAAWEHEGWQAGLTFFNTDFKDKIDSQGIGYLPGGSNYWAQYVNIDSAITRGLEANLRVPLSRTITWNNSLTHMLKAENKTTGLALTTVSKWSGSSVLDWQVMPALGLSLGAELVGKQMGLAQRLADNSNFGEQRIQNSYVLYDLAANYRINKALRINAGVKNLFDRNASGNRDVGNNFYLPGRRFFATLTASF</sequence>
<evidence type="ECO:0000256" key="3">
    <source>
        <dbReference type="ARBA" id="ARBA00022448"/>
    </source>
</evidence>
<dbReference type="Pfam" id="PF00593">
    <property type="entry name" value="TonB_dep_Rec_b-barrel"/>
    <property type="match status" value="1"/>
</dbReference>
<dbReference type="Gene3D" id="2.170.130.10">
    <property type="entry name" value="TonB-dependent receptor, plug domain"/>
    <property type="match status" value="1"/>
</dbReference>
<dbReference type="GO" id="GO:0009279">
    <property type="term" value="C:cell outer membrane"/>
    <property type="evidence" value="ECO:0007669"/>
    <property type="project" value="UniProtKB-SubCell"/>
</dbReference>
<feature type="domain" description="TonB-dependent receptor-like beta-barrel" evidence="17">
    <location>
        <begin position="236"/>
        <end position="681"/>
    </location>
</feature>
<comment type="similarity">
    <text evidence="2 12 14">Belongs to the TonB-dependent receptor family.</text>
</comment>
<evidence type="ECO:0000256" key="9">
    <source>
        <dbReference type="ARBA" id="ARBA00023136"/>
    </source>
</evidence>
<dbReference type="PROSITE" id="PS00430">
    <property type="entry name" value="TONB_DEPENDENT_REC_1"/>
    <property type="match status" value="1"/>
</dbReference>
<keyword evidence="5 12" id="KW-0812">Transmembrane</keyword>
<organism evidence="19 20">
    <name type="scientific">Comamonas piscis</name>
    <dbReference type="NCBI Taxonomy" id="1562974"/>
    <lineage>
        <taxon>Bacteria</taxon>
        <taxon>Pseudomonadati</taxon>
        <taxon>Pseudomonadota</taxon>
        <taxon>Betaproteobacteria</taxon>
        <taxon>Burkholderiales</taxon>
        <taxon>Comamonadaceae</taxon>
        <taxon>Comamonas</taxon>
    </lineage>
</organism>